<evidence type="ECO:0000313" key="3">
    <source>
        <dbReference type="Proteomes" id="UP001212841"/>
    </source>
</evidence>
<accession>A0AAD5S331</accession>
<reference evidence="2" key="1">
    <citation type="submission" date="2020-05" db="EMBL/GenBank/DDBJ databases">
        <title>Phylogenomic resolution of chytrid fungi.</title>
        <authorList>
            <person name="Stajich J.E."/>
            <person name="Amses K."/>
            <person name="Simmons R."/>
            <person name="Seto K."/>
            <person name="Myers J."/>
            <person name="Bonds A."/>
            <person name="Quandt C.A."/>
            <person name="Barry K."/>
            <person name="Liu P."/>
            <person name="Grigoriev I."/>
            <person name="Longcore J.E."/>
            <person name="James T.Y."/>
        </authorList>
    </citation>
    <scope>NUCLEOTIDE SEQUENCE</scope>
    <source>
        <strain evidence="2">JEL0318</strain>
    </source>
</reference>
<dbReference type="Proteomes" id="UP001212841">
    <property type="component" value="Unassembled WGS sequence"/>
</dbReference>
<organism evidence="2 3">
    <name type="scientific">Rhizophlyctis rosea</name>
    <dbReference type="NCBI Taxonomy" id="64517"/>
    <lineage>
        <taxon>Eukaryota</taxon>
        <taxon>Fungi</taxon>
        <taxon>Fungi incertae sedis</taxon>
        <taxon>Chytridiomycota</taxon>
        <taxon>Chytridiomycota incertae sedis</taxon>
        <taxon>Chytridiomycetes</taxon>
        <taxon>Rhizophlyctidales</taxon>
        <taxon>Rhizophlyctidaceae</taxon>
        <taxon>Rhizophlyctis</taxon>
    </lineage>
</organism>
<dbReference type="EMBL" id="JADGJD010001797">
    <property type="protein sequence ID" value="KAJ3037776.1"/>
    <property type="molecule type" value="Genomic_DNA"/>
</dbReference>
<comment type="caution">
    <text evidence="2">The sequence shown here is derived from an EMBL/GenBank/DDBJ whole genome shotgun (WGS) entry which is preliminary data.</text>
</comment>
<keyword evidence="3" id="KW-1185">Reference proteome</keyword>
<proteinExistence type="predicted"/>
<sequence>MAADSPRTSRGGSPENEGNKESSRLSTPLSAIGEMLVTPGAGEKSLVETLASLGFTNPTLPCSPNDLKASAGWETLKETFPIRYLHFEELTSSEKSKVNKFCLANTNKFRKDPRLPAIIHKLSTLRTYRRVVTKDEVETASLVDEGVFEDGLMGMLPLERTLSALMLIPFSCMLGGKEGLPDVAFYLKDPSVKQSSAQPGRKTVRSRDFLIPFMVGEHKDGEVSAYYASPQAAWAQVSAALMQLAVGFDVEDVVIPGFMFAGPAYGTQVLFLERRVMGGEVLLGFVVAELDTCRMMGTKEGAEDIALSLCGMIDHYRTVQDVVGRLVASNCLRTIKAAAEMRVDEGDGPGGSSQLSILNTLQEASSPIAQKHVLMGSVIDRLEVLAQNSP</sequence>
<name>A0AAD5S331_9FUNG</name>
<evidence type="ECO:0000256" key="1">
    <source>
        <dbReference type="SAM" id="MobiDB-lite"/>
    </source>
</evidence>
<dbReference type="AlphaFoldDB" id="A0AAD5S331"/>
<feature type="region of interest" description="Disordered" evidence="1">
    <location>
        <begin position="1"/>
        <end position="26"/>
    </location>
</feature>
<feature type="compositionally biased region" description="Polar residues" evidence="1">
    <location>
        <begin position="1"/>
        <end position="11"/>
    </location>
</feature>
<evidence type="ECO:0000313" key="2">
    <source>
        <dbReference type="EMBL" id="KAJ3037776.1"/>
    </source>
</evidence>
<gene>
    <name evidence="2" type="ORF">HK097_003383</name>
</gene>
<protein>
    <submittedName>
        <fullName evidence="2">Uncharacterized protein</fullName>
    </submittedName>
</protein>